<feature type="chain" id="PRO_5021222946" evidence="1">
    <location>
        <begin position="20"/>
        <end position="87"/>
    </location>
</feature>
<dbReference type="Proteomes" id="UP000499080">
    <property type="component" value="Unassembled WGS sequence"/>
</dbReference>
<evidence type="ECO:0000313" key="2">
    <source>
        <dbReference type="EMBL" id="GBO18577.1"/>
    </source>
</evidence>
<proteinExistence type="predicted"/>
<accession>A0A4Y2V4C9</accession>
<evidence type="ECO:0000256" key="1">
    <source>
        <dbReference type="SAM" id="SignalP"/>
    </source>
</evidence>
<protein>
    <submittedName>
        <fullName evidence="2">Uncharacterized protein</fullName>
    </submittedName>
</protein>
<dbReference type="EMBL" id="BGPR01042179">
    <property type="protein sequence ID" value="GBO18577.1"/>
    <property type="molecule type" value="Genomic_DNA"/>
</dbReference>
<gene>
    <name evidence="2" type="ORF">AVEN_186700_1</name>
</gene>
<dbReference type="AlphaFoldDB" id="A0A4Y2V4C9"/>
<keyword evidence="1" id="KW-0732">Signal</keyword>
<organism evidence="2 3">
    <name type="scientific">Araneus ventricosus</name>
    <name type="common">Orbweaver spider</name>
    <name type="synonym">Epeira ventricosa</name>
    <dbReference type="NCBI Taxonomy" id="182803"/>
    <lineage>
        <taxon>Eukaryota</taxon>
        <taxon>Metazoa</taxon>
        <taxon>Ecdysozoa</taxon>
        <taxon>Arthropoda</taxon>
        <taxon>Chelicerata</taxon>
        <taxon>Arachnida</taxon>
        <taxon>Araneae</taxon>
        <taxon>Araneomorphae</taxon>
        <taxon>Entelegynae</taxon>
        <taxon>Araneoidea</taxon>
        <taxon>Araneidae</taxon>
        <taxon>Araneus</taxon>
    </lineage>
</organism>
<sequence>MAGLRNVLAASTHLTLVTLDISSLLLKMDTGLQPNSSESMAEFAKVSVKAPPFWWGNPAICLLFCNPSSSSEELRRKLRNITRSLDR</sequence>
<keyword evidence="3" id="KW-1185">Reference proteome</keyword>
<feature type="signal peptide" evidence="1">
    <location>
        <begin position="1"/>
        <end position="19"/>
    </location>
</feature>
<name>A0A4Y2V4C9_ARAVE</name>
<evidence type="ECO:0000313" key="3">
    <source>
        <dbReference type="Proteomes" id="UP000499080"/>
    </source>
</evidence>
<reference evidence="2 3" key="1">
    <citation type="journal article" date="2019" name="Sci. Rep.">
        <title>Orb-weaving spider Araneus ventricosus genome elucidates the spidroin gene catalogue.</title>
        <authorList>
            <person name="Kono N."/>
            <person name="Nakamura H."/>
            <person name="Ohtoshi R."/>
            <person name="Moran D.A.P."/>
            <person name="Shinohara A."/>
            <person name="Yoshida Y."/>
            <person name="Fujiwara M."/>
            <person name="Mori M."/>
            <person name="Tomita M."/>
            <person name="Arakawa K."/>
        </authorList>
    </citation>
    <scope>NUCLEOTIDE SEQUENCE [LARGE SCALE GENOMIC DNA]</scope>
</reference>
<comment type="caution">
    <text evidence="2">The sequence shown here is derived from an EMBL/GenBank/DDBJ whole genome shotgun (WGS) entry which is preliminary data.</text>
</comment>